<reference evidence="2" key="1">
    <citation type="journal article" date="2017" name="Nat. Ecol. Evol.">
        <title>Genome expansion and lineage-specific genetic innovations in the forest pathogenic fungi Armillaria.</title>
        <authorList>
            <person name="Sipos G."/>
            <person name="Prasanna A.N."/>
            <person name="Walter M.C."/>
            <person name="O'Connor E."/>
            <person name="Balint B."/>
            <person name="Krizsan K."/>
            <person name="Kiss B."/>
            <person name="Hess J."/>
            <person name="Varga T."/>
            <person name="Slot J."/>
            <person name="Riley R."/>
            <person name="Boka B."/>
            <person name="Rigling D."/>
            <person name="Barry K."/>
            <person name="Lee J."/>
            <person name="Mihaltcheva S."/>
            <person name="LaButti K."/>
            <person name="Lipzen A."/>
            <person name="Waldron R."/>
            <person name="Moloney N.M."/>
            <person name="Sperisen C."/>
            <person name="Kredics L."/>
            <person name="Vagvoelgyi C."/>
            <person name="Patrignani A."/>
            <person name="Fitzpatrick D."/>
            <person name="Nagy I."/>
            <person name="Doyle S."/>
            <person name="Anderson J.B."/>
            <person name="Grigoriev I.V."/>
            <person name="Gueldener U."/>
            <person name="Muensterkoetter M."/>
            <person name="Nagy L.G."/>
        </authorList>
    </citation>
    <scope>NUCLEOTIDE SEQUENCE [LARGE SCALE GENOMIC DNA]</scope>
    <source>
        <strain evidence="2">Ar21-2</strain>
    </source>
</reference>
<evidence type="ECO:0000313" key="2">
    <source>
        <dbReference type="Proteomes" id="UP000217790"/>
    </source>
</evidence>
<dbReference type="AlphaFoldDB" id="A0A2H3DUT3"/>
<name>A0A2H3DUT3_ARMGA</name>
<dbReference type="CDD" id="cd21037">
    <property type="entry name" value="MLKL_NTD"/>
    <property type="match status" value="1"/>
</dbReference>
<dbReference type="Proteomes" id="UP000217790">
    <property type="component" value="Unassembled WGS sequence"/>
</dbReference>
<evidence type="ECO:0000313" key="1">
    <source>
        <dbReference type="EMBL" id="PBK95222.1"/>
    </source>
</evidence>
<protein>
    <submittedName>
        <fullName evidence="1">Uncharacterized protein</fullName>
    </submittedName>
</protein>
<organism evidence="1 2">
    <name type="scientific">Armillaria gallica</name>
    <name type="common">Bulbous honey fungus</name>
    <name type="synonym">Armillaria bulbosa</name>
    <dbReference type="NCBI Taxonomy" id="47427"/>
    <lineage>
        <taxon>Eukaryota</taxon>
        <taxon>Fungi</taxon>
        <taxon>Dikarya</taxon>
        <taxon>Basidiomycota</taxon>
        <taxon>Agaricomycotina</taxon>
        <taxon>Agaricomycetes</taxon>
        <taxon>Agaricomycetidae</taxon>
        <taxon>Agaricales</taxon>
        <taxon>Marasmiineae</taxon>
        <taxon>Physalacriaceae</taxon>
        <taxon>Armillaria</taxon>
    </lineage>
</organism>
<accession>A0A2H3DUT3</accession>
<sequence length="339" mass="37229">MATPKVQWVKENGLDVSVMAVSLAKVVTAAATSTPILGAAAEILCSILQQISQTQQNAVFAKKIADRCVRIFTEIHEMLNRDLYDVKTFVATEVQKNVLRRFLFAKKSAEQLNDLQERVDETMKLFQTKTLILLGTAAERGLSSTHHVQSVVSGSKDLVEEDHGVTNLSHVALGEELFAGNGFRFHSTIVNGRVAAVVKVFEGRDAQQNWRKTAEFDQSVMHSHILPLKAKSAANGRTPFTVYGINVPRSPELFIATAISSGVDPTFVAGATLISGISSALDYLNCSDISLDSIDIENISIFMDDTNKTSHQLKQHLTRSITCVSRRSTPLTSYYTRIT</sequence>
<proteinExistence type="predicted"/>
<dbReference type="OMA" id="CIRIFTE"/>
<dbReference type="EMBL" id="KZ293652">
    <property type="protein sequence ID" value="PBK95222.1"/>
    <property type="molecule type" value="Genomic_DNA"/>
</dbReference>
<dbReference type="InParanoid" id="A0A2H3DUT3"/>
<dbReference type="InterPro" id="IPR059179">
    <property type="entry name" value="MLKL-like_MCAfunc"/>
</dbReference>
<keyword evidence="2" id="KW-1185">Reference proteome</keyword>
<gene>
    <name evidence="1" type="ORF">ARMGADRAFT_791142</name>
</gene>
<dbReference type="OrthoDB" id="2990655at2759"/>